<organism evidence="1 2">
    <name type="scientific">Nocardia huaxiensis</name>
    <dbReference type="NCBI Taxonomy" id="2755382"/>
    <lineage>
        <taxon>Bacteria</taxon>
        <taxon>Bacillati</taxon>
        <taxon>Actinomycetota</taxon>
        <taxon>Actinomycetes</taxon>
        <taxon>Mycobacteriales</taxon>
        <taxon>Nocardiaceae</taxon>
        <taxon>Nocardia</taxon>
    </lineage>
</organism>
<keyword evidence="2" id="KW-1185">Reference proteome</keyword>
<evidence type="ECO:0000313" key="1">
    <source>
        <dbReference type="EMBL" id="QLY33572.1"/>
    </source>
</evidence>
<protein>
    <recommendedName>
        <fullName evidence="3">Tn3 transposase DDE domain-containing protein</fullName>
    </recommendedName>
</protein>
<evidence type="ECO:0000313" key="2">
    <source>
        <dbReference type="Proteomes" id="UP000515512"/>
    </source>
</evidence>
<reference evidence="1 2" key="1">
    <citation type="submission" date="2020-07" db="EMBL/GenBank/DDBJ databases">
        <authorList>
            <person name="Zhuang K."/>
            <person name="Ran Y."/>
        </authorList>
    </citation>
    <scope>NUCLEOTIDE SEQUENCE [LARGE SCALE GENOMIC DNA]</scope>
    <source>
        <strain evidence="1 2">WCH-YHL-001</strain>
    </source>
</reference>
<dbReference type="Proteomes" id="UP000515512">
    <property type="component" value="Chromosome"/>
</dbReference>
<dbReference type="KEGG" id="nhu:H0264_16245"/>
<dbReference type="EMBL" id="CP059399">
    <property type="protein sequence ID" value="QLY33572.1"/>
    <property type="molecule type" value="Genomic_DNA"/>
</dbReference>
<accession>A0A7D6VCZ7</accession>
<proteinExistence type="predicted"/>
<dbReference type="AlphaFoldDB" id="A0A7D6VCZ7"/>
<gene>
    <name evidence="1" type="ORF">H0264_16245</name>
</gene>
<evidence type="ECO:0008006" key="3">
    <source>
        <dbReference type="Google" id="ProtNLM"/>
    </source>
</evidence>
<sequence length="103" mass="11669">MRFQIERARRHLDAGRDWAQTVHPTSRAFLDFNIRRNYRLIGELEKDDLRLAVGAQRKAPALAVATIADILVAIAKAWLINQRATRAGYRLPVSPAAETVLQH</sequence>
<name>A0A7D6VCZ7_9NOCA</name>